<dbReference type="KEGG" id="abas:ACPOL_5582"/>
<dbReference type="InterPro" id="IPR011990">
    <property type="entry name" value="TPR-like_helical_dom_sf"/>
</dbReference>
<reference evidence="2 3" key="1">
    <citation type="journal article" date="2018" name="Front. Microbiol.">
        <title>Hydrolytic Capabilities as a Key to Environmental Success: Chitinolytic and Cellulolytic Acidobacteria From Acidic Sub-arctic Soils and Boreal Peatlands.</title>
        <authorList>
            <person name="Belova S.E."/>
            <person name="Ravin N.V."/>
            <person name="Pankratov T.A."/>
            <person name="Rakitin A.L."/>
            <person name="Ivanova A.A."/>
            <person name="Beletsky A.V."/>
            <person name="Mardanov A.V."/>
            <person name="Sinninghe Damste J.S."/>
            <person name="Dedysh S.N."/>
        </authorList>
    </citation>
    <scope>NUCLEOTIDE SEQUENCE [LARGE SCALE GENOMIC DNA]</scope>
    <source>
        <strain evidence="2 3">SBC82</strain>
    </source>
</reference>
<name>A0A2Z5G786_9BACT</name>
<protein>
    <submittedName>
        <fullName evidence="2">Uncharacterized protein</fullName>
    </submittedName>
</protein>
<proteinExistence type="predicted"/>
<dbReference type="EMBL" id="CP030840">
    <property type="protein sequence ID" value="AXC14830.1"/>
    <property type="molecule type" value="Genomic_DNA"/>
</dbReference>
<dbReference type="Pfam" id="PF14559">
    <property type="entry name" value="TPR_19"/>
    <property type="match status" value="1"/>
</dbReference>
<dbReference type="Proteomes" id="UP000253606">
    <property type="component" value="Chromosome"/>
</dbReference>
<sequence length="128" mass="14309">MGVRMTSESAIRKQAESFYDQALDCVARNDGRSAIRHFQQALAIDPEFLDAMHGLVRAFQDSGDYRRAIDTALELIMRDPEDPLAHTSLSILYQHQGRIPEAEAEALKAKLLGWKQQLRTLNGAGSPE</sequence>
<evidence type="ECO:0000256" key="1">
    <source>
        <dbReference type="PROSITE-ProRule" id="PRU00339"/>
    </source>
</evidence>
<dbReference type="SUPFAM" id="SSF48452">
    <property type="entry name" value="TPR-like"/>
    <property type="match status" value="1"/>
</dbReference>
<accession>A0A2Z5G786</accession>
<feature type="repeat" description="TPR" evidence="1">
    <location>
        <begin position="15"/>
        <end position="48"/>
    </location>
</feature>
<gene>
    <name evidence="2" type="ORF">ACPOL_5582</name>
</gene>
<dbReference type="OrthoDB" id="120467at2"/>
<keyword evidence="1" id="KW-0802">TPR repeat</keyword>
<evidence type="ECO:0000313" key="2">
    <source>
        <dbReference type="EMBL" id="AXC14830.1"/>
    </source>
</evidence>
<organism evidence="2 3">
    <name type="scientific">Acidisarcina polymorpha</name>
    <dbReference type="NCBI Taxonomy" id="2211140"/>
    <lineage>
        <taxon>Bacteria</taxon>
        <taxon>Pseudomonadati</taxon>
        <taxon>Acidobacteriota</taxon>
        <taxon>Terriglobia</taxon>
        <taxon>Terriglobales</taxon>
        <taxon>Acidobacteriaceae</taxon>
        <taxon>Acidisarcina</taxon>
    </lineage>
</organism>
<dbReference type="PROSITE" id="PS50005">
    <property type="entry name" value="TPR"/>
    <property type="match status" value="1"/>
</dbReference>
<evidence type="ECO:0000313" key="3">
    <source>
        <dbReference type="Proteomes" id="UP000253606"/>
    </source>
</evidence>
<keyword evidence="3" id="KW-1185">Reference proteome</keyword>
<dbReference type="Gene3D" id="1.25.40.10">
    <property type="entry name" value="Tetratricopeptide repeat domain"/>
    <property type="match status" value="1"/>
</dbReference>
<dbReference type="InterPro" id="IPR019734">
    <property type="entry name" value="TPR_rpt"/>
</dbReference>
<dbReference type="AlphaFoldDB" id="A0A2Z5G786"/>